<dbReference type="GO" id="GO:0098609">
    <property type="term" value="P:cell-cell adhesion"/>
    <property type="evidence" value="ECO:0007669"/>
    <property type="project" value="TreeGrafter"/>
</dbReference>
<proteinExistence type="predicted"/>
<dbReference type="PRINTS" id="PR01185">
    <property type="entry name" value="INTEGRINA"/>
</dbReference>
<dbReference type="SUPFAM" id="SSF69318">
    <property type="entry name" value="Integrin alpha N-terminal domain"/>
    <property type="match status" value="2"/>
</dbReference>
<dbReference type="PANTHER" id="PTHR23220">
    <property type="entry name" value="INTEGRIN ALPHA"/>
    <property type="match status" value="1"/>
</dbReference>
<dbReference type="GO" id="GO:0007160">
    <property type="term" value="P:cell-matrix adhesion"/>
    <property type="evidence" value="ECO:0007669"/>
    <property type="project" value="TreeGrafter"/>
</dbReference>
<dbReference type="PANTHER" id="PTHR23220:SF122">
    <property type="entry name" value="INTEGRIN ALPHA-PS1"/>
    <property type="match status" value="1"/>
</dbReference>
<evidence type="ECO:0000313" key="6">
    <source>
        <dbReference type="Proteomes" id="UP000320390"/>
    </source>
</evidence>
<keyword evidence="1 4" id="KW-0732">Signal</keyword>
<protein>
    <submittedName>
        <fullName evidence="5">FG-GAP repeat protein</fullName>
    </submittedName>
</protein>
<keyword evidence="2" id="KW-0677">Repeat</keyword>
<gene>
    <name evidence="5" type="ORF">Poly30_08090</name>
</gene>
<dbReference type="InterPro" id="IPR000413">
    <property type="entry name" value="Integrin_alpha"/>
</dbReference>
<feature type="chain" id="PRO_5022241614" evidence="4">
    <location>
        <begin position="26"/>
        <end position="585"/>
    </location>
</feature>
<evidence type="ECO:0000256" key="4">
    <source>
        <dbReference type="SAM" id="SignalP"/>
    </source>
</evidence>
<name>A0A518EMK0_9BACT</name>
<dbReference type="Proteomes" id="UP000320390">
    <property type="component" value="Chromosome"/>
</dbReference>
<evidence type="ECO:0000256" key="1">
    <source>
        <dbReference type="ARBA" id="ARBA00022729"/>
    </source>
</evidence>
<dbReference type="InterPro" id="IPR013519">
    <property type="entry name" value="Int_alpha_beta-p"/>
</dbReference>
<evidence type="ECO:0000313" key="5">
    <source>
        <dbReference type="EMBL" id="QDV05313.1"/>
    </source>
</evidence>
<dbReference type="GO" id="GO:0009897">
    <property type="term" value="C:external side of plasma membrane"/>
    <property type="evidence" value="ECO:0007669"/>
    <property type="project" value="TreeGrafter"/>
</dbReference>
<dbReference type="PROSITE" id="PS51470">
    <property type="entry name" value="FG_GAP"/>
    <property type="match status" value="2"/>
</dbReference>
<dbReference type="GO" id="GO:0005178">
    <property type="term" value="F:integrin binding"/>
    <property type="evidence" value="ECO:0007669"/>
    <property type="project" value="TreeGrafter"/>
</dbReference>
<dbReference type="OrthoDB" id="292220at2"/>
<dbReference type="Gene3D" id="2.130.10.130">
    <property type="entry name" value="Integrin alpha, N-terminal"/>
    <property type="match status" value="2"/>
</dbReference>
<evidence type="ECO:0000256" key="2">
    <source>
        <dbReference type="ARBA" id="ARBA00022737"/>
    </source>
</evidence>
<dbReference type="RefSeq" id="WP_145194726.1">
    <property type="nucleotide sequence ID" value="NZ_CP036434.1"/>
</dbReference>
<keyword evidence="3" id="KW-0325">Glycoprotein</keyword>
<dbReference type="InterPro" id="IPR028994">
    <property type="entry name" value="Integrin_alpha_N"/>
</dbReference>
<feature type="signal peptide" evidence="4">
    <location>
        <begin position="1"/>
        <end position="25"/>
    </location>
</feature>
<reference evidence="5 6" key="1">
    <citation type="submission" date="2019-02" db="EMBL/GenBank/DDBJ databases">
        <title>Deep-cultivation of Planctomycetes and their phenomic and genomic characterization uncovers novel biology.</title>
        <authorList>
            <person name="Wiegand S."/>
            <person name="Jogler M."/>
            <person name="Boedeker C."/>
            <person name="Pinto D."/>
            <person name="Vollmers J."/>
            <person name="Rivas-Marin E."/>
            <person name="Kohn T."/>
            <person name="Peeters S.H."/>
            <person name="Heuer A."/>
            <person name="Rast P."/>
            <person name="Oberbeckmann S."/>
            <person name="Bunk B."/>
            <person name="Jeske O."/>
            <person name="Meyerdierks A."/>
            <person name="Storesund J.E."/>
            <person name="Kallscheuer N."/>
            <person name="Luecker S."/>
            <person name="Lage O.M."/>
            <person name="Pohl T."/>
            <person name="Merkel B.J."/>
            <person name="Hornburger P."/>
            <person name="Mueller R.-W."/>
            <person name="Bruemmer F."/>
            <person name="Labrenz M."/>
            <person name="Spormann A.M."/>
            <person name="Op den Camp H."/>
            <person name="Overmann J."/>
            <person name="Amann R."/>
            <person name="Jetten M.S.M."/>
            <person name="Mascher T."/>
            <person name="Medema M.H."/>
            <person name="Devos D.P."/>
            <person name="Kaster A.-K."/>
            <person name="Ovreas L."/>
            <person name="Rohde M."/>
            <person name="Galperin M.Y."/>
            <person name="Jogler C."/>
        </authorList>
    </citation>
    <scope>NUCLEOTIDE SEQUENCE [LARGE SCALE GENOMIC DNA]</scope>
    <source>
        <strain evidence="5 6">Poly30</strain>
    </source>
</reference>
<dbReference type="Pfam" id="PF01839">
    <property type="entry name" value="FG-GAP"/>
    <property type="match status" value="1"/>
</dbReference>
<organism evidence="5 6">
    <name type="scientific">Saltatorellus ferox</name>
    <dbReference type="NCBI Taxonomy" id="2528018"/>
    <lineage>
        <taxon>Bacteria</taxon>
        <taxon>Pseudomonadati</taxon>
        <taxon>Planctomycetota</taxon>
        <taxon>Planctomycetia</taxon>
        <taxon>Planctomycetia incertae sedis</taxon>
        <taxon>Saltatorellus</taxon>
    </lineage>
</organism>
<dbReference type="GO" id="GO:0008305">
    <property type="term" value="C:integrin complex"/>
    <property type="evidence" value="ECO:0007669"/>
    <property type="project" value="InterPro"/>
</dbReference>
<sequence precursor="true">MKVRLFPLRPLSLRLFPACVFLAFAAATPAQSLLYQIDGEDRLDFYGYAMVALDDQDGDGLDDFAVSAPSKEITQGPNQGQFGVIEIRRGVDGALIRTLENPLFDPTIAFGLRLSATADADQDGLLDLMVSYGNFFLGVAGIARVSSVGGLVIDEVVAPPASVLGLFGVTRVHDVNGDGVRDLAVEYETPGAPPDTEASVQIVSGVDLAVLMTLAPNQRDASYGQKIELLSDIDGDGTQDLAISASFDEEIAPRAGKVYLHSGATGSVIATLDGATAEERFGFDVASLPDLDGDGVGDFAVSSPFFLDDQASGFVTVFSGATRLPLRTLVSSGIADGFGFSISFAGDVDLDGTPDLAVGAPSFFGPVTEAGRIEFRSLPTGELLGFQDGARPRQSFGTEIILLNDVTGNGYSEIVASGIGSQASGGGSTLGGVSAVEGPVGLDCAAPMEYCGQTTVNSVGSLGTLSLLSGGQLSGTPFRLVAEELPPTGPALLLTSLETAFVPNPAGSLGNLCLGGGIGRFVNQVGQVGPSGRVVFRPDLDAMPTPGGIVPANPTQIWHFQAWYRDSNPVGSSNFTSAVSVDICP</sequence>
<accession>A0A518EMK0</accession>
<dbReference type="AlphaFoldDB" id="A0A518EMK0"/>
<dbReference type="SMART" id="SM00191">
    <property type="entry name" value="Int_alpha"/>
    <property type="match status" value="4"/>
</dbReference>
<evidence type="ECO:0000256" key="3">
    <source>
        <dbReference type="ARBA" id="ARBA00023180"/>
    </source>
</evidence>
<dbReference type="GO" id="GO:0007229">
    <property type="term" value="P:integrin-mediated signaling pathway"/>
    <property type="evidence" value="ECO:0007669"/>
    <property type="project" value="TreeGrafter"/>
</dbReference>
<dbReference type="GO" id="GO:0033627">
    <property type="term" value="P:cell adhesion mediated by integrin"/>
    <property type="evidence" value="ECO:0007669"/>
    <property type="project" value="TreeGrafter"/>
</dbReference>
<dbReference type="EMBL" id="CP036434">
    <property type="protein sequence ID" value="QDV05313.1"/>
    <property type="molecule type" value="Genomic_DNA"/>
</dbReference>
<dbReference type="InterPro" id="IPR013517">
    <property type="entry name" value="FG-GAP"/>
</dbReference>
<keyword evidence="6" id="KW-1185">Reference proteome</keyword>